<dbReference type="AlphaFoldDB" id="A0A2M6T1J0"/>
<dbReference type="EMBL" id="PEYE01000010">
    <property type="protein sequence ID" value="PIS39044.1"/>
    <property type="molecule type" value="Genomic_DNA"/>
</dbReference>
<accession>A0A2M6T1J0</accession>
<feature type="transmembrane region" description="Helical" evidence="1">
    <location>
        <begin position="6"/>
        <end position="29"/>
    </location>
</feature>
<protein>
    <recommendedName>
        <fullName evidence="4">PsbP C-terminal domain-containing protein</fullName>
    </recommendedName>
</protein>
<evidence type="ECO:0000313" key="3">
    <source>
        <dbReference type="Proteomes" id="UP000229390"/>
    </source>
</evidence>
<proteinExistence type="predicted"/>
<keyword evidence="1" id="KW-1133">Transmembrane helix</keyword>
<evidence type="ECO:0000256" key="1">
    <source>
        <dbReference type="SAM" id="Phobius"/>
    </source>
</evidence>
<sequence length="209" mass="23880">MKSKGYTLVAVVSLTIVVVLIAAVVYYLFKPYFPKLPSPSITPLPQDRTADWQVYQNGKYGFSVRYPKGWLSSGKPVSDEYKSVIDENGREELAVIVHSASRYENLEEFFYYLDKNMVGYVSRTAVKVMKKEELKIGSYQAVRREIFFNQSGYPAIETYVFNKGLVVGISYYLYGNAMASEPPDQISPAQEDVYKMIISSFKFFQLEPL</sequence>
<reference evidence="3" key="1">
    <citation type="submission" date="2017-09" db="EMBL/GenBank/DDBJ databases">
        <title>Depth-based differentiation of microbial function through sediment-hosted aquifers and enrichment of novel symbionts in the deep terrestrial subsurface.</title>
        <authorList>
            <person name="Probst A.J."/>
            <person name="Ladd B."/>
            <person name="Jarett J.K."/>
            <person name="Geller-Mcgrath D.E."/>
            <person name="Sieber C.M.K."/>
            <person name="Emerson J.B."/>
            <person name="Anantharaman K."/>
            <person name="Thomas B.C."/>
            <person name="Malmstrom R."/>
            <person name="Stieglmeier M."/>
            <person name="Klingl A."/>
            <person name="Woyke T."/>
            <person name="Ryan C.M."/>
            <person name="Banfield J.F."/>
        </authorList>
    </citation>
    <scope>NUCLEOTIDE SEQUENCE [LARGE SCALE GENOMIC DNA]</scope>
</reference>
<name>A0A2M6T1J0_9BACT</name>
<keyword evidence="1" id="KW-0812">Transmembrane</keyword>
<organism evidence="2 3">
    <name type="scientific">Candidatus Nealsonbacteria bacterium CG08_land_8_20_14_0_20_43_11</name>
    <dbReference type="NCBI Taxonomy" id="1974706"/>
    <lineage>
        <taxon>Bacteria</taxon>
        <taxon>Candidatus Nealsoniibacteriota</taxon>
    </lineage>
</organism>
<evidence type="ECO:0000313" key="2">
    <source>
        <dbReference type="EMBL" id="PIS39044.1"/>
    </source>
</evidence>
<evidence type="ECO:0008006" key="4">
    <source>
        <dbReference type="Google" id="ProtNLM"/>
    </source>
</evidence>
<comment type="caution">
    <text evidence="2">The sequence shown here is derived from an EMBL/GenBank/DDBJ whole genome shotgun (WGS) entry which is preliminary data.</text>
</comment>
<gene>
    <name evidence="2" type="ORF">COT34_00565</name>
</gene>
<dbReference type="Proteomes" id="UP000229390">
    <property type="component" value="Unassembled WGS sequence"/>
</dbReference>
<keyword evidence="1" id="KW-0472">Membrane</keyword>